<feature type="transmembrane region" description="Helical" evidence="1">
    <location>
        <begin position="185"/>
        <end position="202"/>
    </location>
</feature>
<keyword evidence="3" id="KW-0645">Protease</keyword>
<dbReference type="NCBIfam" id="TIGR00229">
    <property type="entry name" value="sensory_box"/>
    <property type="match status" value="1"/>
</dbReference>
<evidence type="ECO:0000259" key="2">
    <source>
        <dbReference type="PROSITE" id="PS50112"/>
    </source>
</evidence>
<name>A0ABR7MXY8_9FIRM</name>
<dbReference type="InterPro" id="IPR000014">
    <property type="entry name" value="PAS"/>
</dbReference>
<dbReference type="Pfam" id="PF02517">
    <property type="entry name" value="Rce1-like"/>
    <property type="match status" value="1"/>
</dbReference>
<dbReference type="SMART" id="SM00091">
    <property type="entry name" value="PAS"/>
    <property type="match status" value="1"/>
</dbReference>
<sequence length="352" mass="39977">MSNPIEGLLTKEQTDLIFNNMSDGVIMVNEEGIITYMNSASAAIFHIDAEDAIQKPFNDIFLQNKKNRAFNKLFRSSMEKGQLTEKTMVKYTSSEAKESSFVTVDISLMQQENTAIRRKEPFQGMIVLVEDVTDTQLLQQHDHDCAYIFAGLILCISIYLAAWSLCRFTLHVPLKTQDYTMMIEVITFVLFLEIAFCTSFSLKEIGLIPNISRWRTNLKETITTGVIVCLLILLAKLVLSLAGIRIKGYFIGGSLHGAYIYIFTAFIQEFLARGVIQKSVKSLLHIKYQKQLSIFLTSLLFSLMHLPFGFYFMVGAFLLSCALGVIFERQRDIWGCAVLHWGCGYLAMCLFF</sequence>
<dbReference type="GO" id="GO:0008237">
    <property type="term" value="F:metallopeptidase activity"/>
    <property type="evidence" value="ECO:0007669"/>
    <property type="project" value="UniProtKB-KW"/>
</dbReference>
<keyword evidence="1" id="KW-0472">Membrane</keyword>
<comment type="caution">
    <text evidence="3">The sequence shown here is derived from an EMBL/GenBank/DDBJ whole genome shotgun (WGS) entry which is preliminary data.</text>
</comment>
<dbReference type="InterPro" id="IPR003675">
    <property type="entry name" value="Rce1/LyrA-like_dom"/>
</dbReference>
<accession>A0ABR7MXY8</accession>
<feature type="transmembrane region" description="Helical" evidence="1">
    <location>
        <begin position="293"/>
        <end position="326"/>
    </location>
</feature>
<keyword evidence="3" id="KW-0482">Metalloprotease</keyword>
<dbReference type="Proteomes" id="UP000606193">
    <property type="component" value="Unassembled WGS sequence"/>
</dbReference>
<evidence type="ECO:0000313" key="4">
    <source>
        <dbReference type="Proteomes" id="UP000606193"/>
    </source>
</evidence>
<dbReference type="EMBL" id="JACRSX010000001">
    <property type="protein sequence ID" value="MBC8561244.1"/>
    <property type="molecule type" value="Genomic_DNA"/>
</dbReference>
<dbReference type="PROSITE" id="PS50112">
    <property type="entry name" value="PAS"/>
    <property type="match status" value="1"/>
</dbReference>
<dbReference type="Pfam" id="PF00989">
    <property type="entry name" value="PAS"/>
    <property type="match status" value="1"/>
</dbReference>
<keyword evidence="3" id="KW-0378">Hydrolase</keyword>
<proteinExistence type="predicted"/>
<dbReference type="SUPFAM" id="SSF55785">
    <property type="entry name" value="PYP-like sensor domain (PAS domain)"/>
    <property type="match status" value="1"/>
</dbReference>
<reference evidence="3 4" key="1">
    <citation type="submission" date="2020-08" db="EMBL/GenBank/DDBJ databases">
        <title>Genome public.</title>
        <authorList>
            <person name="Liu C."/>
            <person name="Sun Q."/>
        </authorList>
    </citation>
    <scope>NUCLEOTIDE SEQUENCE [LARGE SCALE GENOMIC DNA]</scope>
    <source>
        <strain evidence="3 4">NSJ-37</strain>
    </source>
</reference>
<dbReference type="InterPro" id="IPR035965">
    <property type="entry name" value="PAS-like_dom_sf"/>
</dbReference>
<protein>
    <submittedName>
        <fullName evidence="3">CPBP family intramembrane metalloprotease</fullName>
    </submittedName>
</protein>
<dbReference type="Gene3D" id="3.30.450.20">
    <property type="entry name" value="PAS domain"/>
    <property type="match status" value="1"/>
</dbReference>
<feature type="transmembrane region" description="Helical" evidence="1">
    <location>
        <begin position="250"/>
        <end position="272"/>
    </location>
</feature>
<feature type="domain" description="PAS" evidence="2">
    <location>
        <begin position="10"/>
        <end position="81"/>
    </location>
</feature>
<dbReference type="RefSeq" id="WP_249296968.1">
    <property type="nucleotide sequence ID" value="NZ_JACRSX010000001.1"/>
</dbReference>
<evidence type="ECO:0000256" key="1">
    <source>
        <dbReference type="SAM" id="Phobius"/>
    </source>
</evidence>
<gene>
    <name evidence="3" type="ORF">H8704_01120</name>
</gene>
<keyword evidence="1" id="KW-0812">Transmembrane</keyword>
<dbReference type="InterPro" id="IPR013767">
    <property type="entry name" value="PAS_fold"/>
</dbReference>
<feature type="transmembrane region" description="Helical" evidence="1">
    <location>
        <begin position="145"/>
        <end position="165"/>
    </location>
</feature>
<feature type="transmembrane region" description="Helical" evidence="1">
    <location>
        <begin position="222"/>
        <end position="244"/>
    </location>
</feature>
<keyword evidence="4" id="KW-1185">Reference proteome</keyword>
<dbReference type="CDD" id="cd00130">
    <property type="entry name" value="PAS"/>
    <property type="match status" value="1"/>
</dbReference>
<keyword evidence="1" id="KW-1133">Transmembrane helix</keyword>
<organism evidence="3 4">
    <name type="scientific">Jutongia huaianensis</name>
    <dbReference type="NCBI Taxonomy" id="2763668"/>
    <lineage>
        <taxon>Bacteria</taxon>
        <taxon>Bacillati</taxon>
        <taxon>Bacillota</taxon>
        <taxon>Clostridia</taxon>
        <taxon>Lachnospirales</taxon>
        <taxon>Lachnospiraceae</taxon>
        <taxon>Jutongia</taxon>
    </lineage>
</organism>
<evidence type="ECO:0000313" key="3">
    <source>
        <dbReference type="EMBL" id="MBC8561244.1"/>
    </source>
</evidence>